<name>A0AA37MMB0_SEGBR</name>
<feature type="transmembrane region" description="Helical" evidence="1">
    <location>
        <begin position="164"/>
        <end position="188"/>
    </location>
</feature>
<dbReference type="AlphaFoldDB" id="A0AA37MMB0"/>
<gene>
    <name evidence="2" type="ORF">PRRU23_23290</name>
</gene>
<dbReference type="EMBL" id="BPTR01000001">
    <property type="protein sequence ID" value="GJG28629.1"/>
    <property type="molecule type" value="Genomic_DNA"/>
</dbReference>
<keyword evidence="1" id="KW-0472">Membrane</keyword>
<keyword evidence="1" id="KW-1133">Transmembrane helix</keyword>
<feature type="transmembrane region" description="Helical" evidence="1">
    <location>
        <begin position="117"/>
        <end position="135"/>
    </location>
</feature>
<comment type="caution">
    <text evidence="2">The sequence shown here is derived from an EMBL/GenBank/DDBJ whole genome shotgun (WGS) entry which is preliminary data.</text>
</comment>
<dbReference type="RefSeq" id="WP_006283835.1">
    <property type="nucleotide sequence ID" value="NZ_BPTR01000001.1"/>
</dbReference>
<keyword evidence="1" id="KW-0812">Transmembrane</keyword>
<accession>A0AA37MMB0</accession>
<reference evidence="2" key="1">
    <citation type="submission" date="2021-08" db="EMBL/GenBank/DDBJ databases">
        <title>Prevotella lacticifex sp. nov., isolated from rumen of cow.</title>
        <authorList>
            <person name="Shinkai T."/>
            <person name="Ikeyama N."/>
            <person name="Kumagai M."/>
            <person name="Ohmori H."/>
            <person name="Sakamoto M."/>
            <person name="Ohkuma M."/>
            <person name="Mitsumori M."/>
        </authorList>
    </citation>
    <scope>NUCLEOTIDE SEQUENCE</scope>
    <source>
        <strain evidence="2">DSM 11371</strain>
    </source>
</reference>
<protein>
    <submittedName>
        <fullName evidence="2">Uncharacterized protein</fullName>
    </submittedName>
</protein>
<evidence type="ECO:0000313" key="3">
    <source>
        <dbReference type="Proteomes" id="UP000887043"/>
    </source>
</evidence>
<organism evidence="2 3">
    <name type="scientific">Segatella bryantii</name>
    <name type="common">Prevotella bryantii</name>
    <dbReference type="NCBI Taxonomy" id="77095"/>
    <lineage>
        <taxon>Bacteria</taxon>
        <taxon>Pseudomonadati</taxon>
        <taxon>Bacteroidota</taxon>
        <taxon>Bacteroidia</taxon>
        <taxon>Bacteroidales</taxon>
        <taxon>Prevotellaceae</taxon>
        <taxon>Segatella</taxon>
    </lineage>
</organism>
<dbReference type="Proteomes" id="UP000887043">
    <property type="component" value="Unassembled WGS sequence"/>
</dbReference>
<evidence type="ECO:0000313" key="2">
    <source>
        <dbReference type="EMBL" id="GJG28629.1"/>
    </source>
</evidence>
<evidence type="ECO:0000256" key="1">
    <source>
        <dbReference type="SAM" id="Phobius"/>
    </source>
</evidence>
<sequence length="199" mass="23358">MANKDSKYKYKFEYCMNALHYCIYKGEVWLNYKVERQVYRLIKVLSIILGLKKYYERRVKKFHDDKKNQDYLYGKKIELSVGEANSTFGFLYSGYPGLLSFILLGIANGICENVKEIVVIILLGLPIGLGYIPAYKAVFSNDKYLKYHKKFKKKDEQWHKKWKWITIVFCIISLFFTTIGGVCAIGGIQEIIQIIRHSY</sequence>
<feature type="transmembrane region" description="Helical" evidence="1">
    <location>
        <begin position="90"/>
        <end position="110"/>
    </location>
</feature>
<proteinExistence type="predicted"/>